<comment type="caution">
    <text evidence="2">The sequence shown here is derived from an EMBL/GenBank/DDBJ whole genome shotgun (WGS) entry which is preliminary data.</text>
</comment>
<evidence type="ECO:0000313" key="3">
    <source>
        <dbReference type="Proteomes" id="UP000033699"/>
    </source>
</evidence>
<feature type="compositionally biased region" description="Basic and acidic residues" evidence="1">
    <location>
        <begin position="488"/>
        <end position="501"/>
    </location>
</feature>
<feature type="compositionally biased region" description="Gly residues" evidence="1">
    <location>
        <begin position="397"/>
        <end position="428"/>
    </location>
</feature>
<dbReference type="InterPro" id="IPR038332">
    <property type="entry name" value="PPE_sf"/>
</dbReference>
<accession>A0A0F2TIS4</accession>
<evidence type="ECO:0000256" key="1">
    <source>
        <dbReference type="SAM" id="MobiDB-lite"/>
    </source>
</evidence>
<feature type="compositionally biased region" description="Low complexity" evidence="1">
    <location>
        <begin position="213"/>
        <end position="227"/>
    </location>
</feature>
<dbReference type="EMBL" id="JZKH01000024">
    <property type="protein sequence ID" value="KJS61612.1"/>
    <property type="molecule type" value="Genomic_DNA"/>
</dbReference>
<gene>
    <name evidence="2" type="ORF">VM95_14355</name>
</gene>
<evidence type="ECO:0008006" key="4">
    <source>
        <dbReference type="Google" id="ProtNLM"/>
    </source>
</evidence>
<reference evidence="2 3" key="1">
    <citation type="submission" date="2015-02" db="EMBL/GenBank/DDBJ databases">
        <authorList>
            <person name="Ju K.-S."/>
            <person name="Doroghazi J.R."/>
            <person name="Metcalf W."/>
        </authorList>
    </citation>
    <scope>NUCLEOTIDE SEQUENCE [LARGE SCALE GENOMIC DNA]</scope>
    <source>
        <strain evidence="2 3">ATCC 31215</strain>
    </source>
</reference>
<feature type="compositionally biased region" description="Gly residues" evidence="1">
    <location>
        <begin position="464"/>
        <end position="474"/>
    </location>
</feature>
<keyword evidence="3" id="KW-1185">Reference proteome</keyword>
<feature type="compositionally biased region" description="Gly residues" evidence="1">
    <location>
        <begin position="437"/>
        <end position="457"/>
    </location>
</feature>
<feature type="region of interest" description="Disordered" evidence="1">
    <location>
        <begin position="175"/>
        <end position="521"/>
    </location>
</feature>
<dbReference type="Proteomes" id="UP000033699">
    <property type="component" value="Unassembled WGS sequence"/>
</dbReference>
<feature type="compositionally biased region" description="Low complexity" evidence="1">
    <location>
        <begin position="296"/>
        <end position="306"/>
    </location>
</feature>
<dbReference type="PATRIC" id="fig|359131.3.peg.3153"/>
<name>A0A0F2TIS4_STRR3</name>
<proteinExistence type="predicted"/>
<organism evidence="2 3">
    <name type="scientific">Streptomyces rubellomurinus (strain ATCC 31215)</name>
    <dbReference type="NCBI Taxonomy" id="359131"/>
    <lineage>
        <taxon>Bacteria</taxon>
        <taxon>Bacillati</taxon>
        <taxon>Actinomycetota</taxon>
        <taxon>Actinomycetes</taxon>
        <taxon>Kitasatosporales</taxon>
        <taxon>Streptomycetaceae</taxon>
        <taxon>Streptomyces</taxon>
    </lineage>
</organism>
<dbReference type="AlphaFoldDB" id="A0A0F2TIS4"/>
<sequence length="521" mass="52385">MVDGAKSQEVLSRALKLQQAGRVLSDLSTALQAHLGQVHWEGDAAEGFKTWVGNLYKSAAIIAKHSWTAGDAMNQAGEALTTARSAVPLPPNDAIVTVDKRKKQAVMIPPNVESKLAVGGTIDGYMKGINKDWVTEDEAKQAQALIDKEKQEAVHQLEKLAQAYSAATTTLNGIDTNVVLPGSPGSDPDRGSSTDHGSGSGSGGYYADRSRSARASSGSTGGSYSPSVGNYVDGSSLPRHPGTDSGWYDPVRAEPISSHGGGQLPATPQDPGSSVPSHPSDPINRPGTGLDSLPSTATLPTQTGPTGPVPSGGPNMNPGYPSGPVEGPSGPNGLPMTNIPGGLPGSIPARNGSGPGRTGSIPPRTTPFGAGPMPGKAANPSLPTGPIVGGREVPAGGRAGNPAGMGGMHPGMGGHGVGGSGGSSGSRGRGLTSTSGGTVGGRKGPAVGGEFTPGGTGLRNRAGTGAGEGRGKPGQNGMMAPGTAGHAGRNERDRRKRADYLHEDEETWTSGTPHSNPDVIE</sequence>
<protein>
    <recommendedName>
        <fullName evidence="4">PPE family domain-containing protein</fullName>
    </recommendedName>
</protein>
<evidence type="ECO:0000313" key="2">
    <source>
        <dbReference type="EMBL" id="KJS61612.1"/>
    </source>
</evidence>
<dbReference type="Gene3D" id="1.20.1260.20">
    <property type="entry name" value="PPE superfamily"/>
    <property type="match status" value="1"/>
</dbReference>